<feature type="transmembrane region" description="Helical" evidence="1">
    <location>
        <begin position="59"/>
        <end position="76"/>
    </location>
</feature>
<sequence length="128" mass="13862">MKRPTSINLGMLLLTGIALTYTVKTVLALKAHGGYGYLYAVTALVAFYSVFGLSRGRTFAHRTGALAAGVTIPYGLTQIGDSALLGIPLAAAGLVAVYLLYFPQGSRNWWTTHRTPDQRNADRLRVDF</sequence>
<keyword evidence="1" id="KW-0472">Membrane</keyword>
<feature type="transmembrane region" description="Helical" evidence="1">
    <location>
        <begin position="35"/>
        <end position="52"/>
    </location>
</feature>
<keyword evidence="1" id="KW-1133">Transmembrane helix</keyword>
<feature type="transmembrane region" description="Helical" evidence="1">
    <location>
        <begin position="7"/>
        <end position="29"/>
    </location>
</feature>
<evidence type="ECO:0000256" key="1">
    <source>
        <dbReference type="SAM" id="Phobius"/>
    </source>
</evidence>
<protein>
    <submittedName>
        <fullName evidence="2">Uncharacterized protein</fullName>
    </submittedName>
</protein>
<dbReference type="RefSeq" id="WP_344170546.1">
    <property type="nucleotide sequence ID" value="NZ_BAAANC010000001.1"/>
</dbReference>
<accession>A0ABN2AAN9</accession>
<evidence type="ECO:0000313" key="3">
    <source>
        <dbReference type="Proteomes" id="UP001500363"/>
    </source>
</evidence>
<name>A0ABN2AAN9_9ACTN</name>
<reference evidence="2 3" key="1">
    <citation type="journal article" date="2019" name="Int. J. Syst. Evol. Microbiol.">
        <title>The Global Catalogue of Microorganisms (GCM) 10K type strain sequencing project: providing services to taxonomists for standard genome sequencing and annotation.</title>
        <authorList>
            <consortium name="The Broad Institute Genomics Platform"/>
            <consortium name="The Broad Institute Genome Sequencing Center for Infectious Disease"/>
            <person name="Wu L."/>
            <person name="Ma J."/>
        </authorList>
    </citation>
    <scope>NUCLEOTIDE SEQUENCE [LARGE SCALE GENOMIC DNA]</scope>
    <source>
        <strain evidence="2 3">JCM 14303</strain>
    </source>
</reference>
<organism evidence="2 3">
    <name type="scientific">Kribbella lupini</name>
    <dbReference type="NCBI Taxonomy" id="291602"/>
    <lineage>
        <taxon>Bacteria</taxon>
        <taxon>Bacillati</taxon>
        <taxon>Actinomycetota</taxon>
        <taxon>Actinomycetes</taxon>
        <taxon>Propionibacteriales</taxon>
        <taxon>Kribbellaceae</taxon>
        <taxon>Kribbella</taxon>
    </lineage>
</organism>
<proteinExistence type="predicted"/>
<keyword evidence="1" id="KW-0812">Transmembrane</keyword>
<evidence type="ECO:0000313" key="2">
    <source>
        <dbReference type="EMBL" id="GAA1515063.1"/>
    </source>
</evidence>
<dbReference type="EMBL" id="BAAANC010000001">
    <property type="protein sequence ID" value="GAA1515063.1"/>
    <property type="molecule type" value="Genomic_DNA"/>
</dbReference>
<keyword evidence="3" id="KW-1185">Reference proteome</keyword>
<gene>
    <name evidence="2" type="ORF">GCM10009741_11860</name>
</gene>
<dbReference type="Proteomes" id="UP001500363">
    <property type="component" value="Unassembled WGS sequence"/>
</dbReference>
<comment type="caution">
    <text evidence="2">The sequence shown here is derived from an EMBL/GenBank/DDBJ whole genome shotgun (WGS) entry which is preliminary data.</text>
</comment>
<feature type="transmembrane region" description="Helical" evidence="1">
    <location>
        <begin position="82"/>
        <end position="101"/>
    </location>
</feature>